<name>A0A0F9HEE7_9ZZZZ</name>
<sequence>MAENERCISRVVSGEGILARSVGHHEWRFRQETVEYVGSPPEGRDYDTYYCVFCLQLKHMRIASGPTTQYR</sequence>
<organism evidence="1">
    <name type="scientific">marine sediment metagenome</name>
    <dbReference type="NCBI Taxonomy" id="412755"/>
    <lineage>
        <taxon>unclassified sequences</taxon>
        <taxon>metagenomes</taxon>
        <taxon>ecological metagenomes</taxon>
    </lineage>
</organism>
<dbReference type="AlphaFoldDB" id="A0A0F9HEE7"/>
<reference evidence="1" key="1">
    <citation type="journal article" date="2015" name="Nature">
        <title>Complex archaea that bridge the gap between prokaryotes and eukaryotes.</title>
        <authorList>
            <person name="Spang A."/>
            <person name="Saw J.H."/>
            <person name="Jorgensen S.L."/>
            <person name="Zaremba-Niedzwiedzka K."/>
            <person name="Martijn J."/>
            <person name="Lind A.E."/>
            <person name="van Eijk R."/>
            <person name="Schleper C."/>
            <person name="Guy L."/>
            <person name="Ettema T.J."/>
        </authorList>
    </citation>
    <scope>NUCLEOTIDE SEQUENCE</scope>
</reference>
<proteinExistence type="predicted"/>
<comment type="caution">
    <text evidence="1">The sequence shown here is derived from an EMBL/GenBank/DDBJ whole genome shotgun (WGS) entry which is preliminary data.</text>
</comment>
<dbReference type="EMBL" id="LAZR01017177">
    <property type="protein sequence ID" value="KKM01512.1"/>
    <property type="molecule type" value="Genomic_DNA"/>
</dbReference>
<evidence type="ECO:0000313" key="1">
    <source>
        <dbReference type="EMBL" id="KKM01512.1"/>
    </source>
</evidence>
<accession>A0A0F9HEE7</accession>
<protein>
    <submittedName>
        <fullName evidence="1">Uncharacterized protein</fullName>
    </submittedName>
</protein>
<gene>
    <name evidence="1" type="ORF">LCGC14_1793700</name>
</gene>